<sequence length="259" mass="27849">MSTAALQGSFAEHIAALEAVTTSAGKHVPVVAVRTPADLARCRALIIPGGESTTISLLIRKSGLYEPLKEFVALAKRGDAQRSIWGTCAGMILLAKEIDGPTSEGWEGFDGMDVRVARNQFGRQVRPTFAMPLEAVLNASPAPKQLQSFSHSVQLPFLPSDAPLLATFIRAPILHSILPPSASSPPVEPLARVPTSLLPSTKRALSATGGQLTLGPDAEVVMYRQGDLLACSWHPELNQGETRVHEWWLRDMVLHENGP</sequence>
<keyword evidence="3" id="KW-0378">Hydrolase</keyword>
<dbReference type="InterPro" id="IPR002161">
    <property type="entry name" value="PdxT/SNO"/>
</dbReference>
<name>A0AAV5GXJ2_9BASI</name>
<proteinExistence type="inferred from homology"/>
<evidence type="ECO:0000313" key="9">
    <source>
        <dbReference type="EMBL" id="GJN94185.1"/>
    </source>
</evidence>
<evidence type="ECO:0000256" key="3">
    <source>
        <dbReference type="ARBA" id="ARBA00022801"/>
    </source>
</evidence>
<dbReference type="PANTHER" id="PTHR31559:SF0">
    <property type="entry name" value="PYRIDOXAL 5'-PHOSPHATE SYNTHASE SUBUNIT SNO1-RELATED"/>
    <property type="match status" value="1"/>
</dbReference>
<evidence type="ECO:0000256" key="1">
    <source>
        <dbReference type="ARBA" id="ARBA00008345"/>
    </source>
</evidence>
<keyword evidence="5" id="KW-0456">Lyase</keyword>
<comment type="catalytic activity">
    <reaction evidence="6">
        <text>L-glutamine + H2O = L-glutamate + NH4(+)</text>
        <dbReference type="Rhea" id="RHEA:15889"/>
        <dbReference type="ChEBI" id="CHEBI:15377"/>
        <dbReference type="ChEBI" id="CHEBI:28938"/>
        <dbReference type="ChEBI" id="CHEBI:29985"/>
        <dbReference type="ChEBI" id="CHEBI:58359"/>
        <dbReference type="EC" id="3.5.1.2"/>
    </reaction>
</comment>
<dbReference type="Gene3D" id="3.40.50.880">
    <property type="match status" value="1"/>
</dbReference>
<feature type="active site" description="Charge relay system" evidence="7">
    <location>
        <position position="236"/>
    </location>
</feature>
<reference evidence="9 10" key="1">
    <citation type="submission" date="2021-12" db="EMBL/GenBank/DDBJ databases">
        <title>High titer production of polyol ester of fatty acids by Rhodotorula paludigena BS15 towards product separation-free biomass refinery.</title>
        <authorList>
            <person name="Mano J."/>
            <person name="Ono H."/>
            <person name="Tanaka T."/>
            <person name="Naito K."/>
            <person name="Sushida H."/>
            <person name="Ike M."/>
            <person name="Tokuyasu K."/>
            <person name="Kitaoka M."/>
        </authorList>
    </citation>
    <scope>NUCLEOTIDE SEQUENCE [LARGE SCALE GENOMIC DNA]</scope>
    <source>
        <strain evidence="9 10">BS15</strain>
    </source>
</reference>
<protein>
    <recommendedName>
        <fullName evidence="2">glutaminase</fullName>
        <ecNumber evidence="2">3.5.1.2</ecNumber>
    </recommendedName>
</protein>
<organism evidence="9 10">
    <name type="scientific">Rhodotorula paludigena</name>
    <dbReference type="NCBI Taxonomy" id="86838"/>
    <lineage>
        <taxon>Eukaryota</taxon>
        <taxon>Fungi</taxon>
        <taxon>Dikarya</taxon>
        <taxon>Basidiomycota</taxon>
        <taxon>Pucciniomycotina</taxon>
        <taxon>Microbotryomycetes</taxon>
        <taxon>Sporidiobolales</taxon>
        <taxon>Sporidiobolaceae</taxon>
        <taxon>Rhodotorula</taxon>
    </lineage>
</organism>
<dbReference type="PANTHER" id="PTHR31559">
    <property type="entry name" value="PYRIDOXAL 5'-PHOSPHATE SYNTHASE SUBUNIT SNO"/>
    <property type="match status" value="1"/>
</dbReference>
<dbReference type="EMBL" id="BQKY01000016">
    <property type="protein sequence ID" value="GJN94185.1"/>
    <property type="molecule type" value="Genomic_DNA"/>
</dbReference>
<feature type="binding site" evidence="8">
    <location>
        <begin position="50"/>
        <end position="52"/>
    </location>
    <ligand>
        <name>L-glutamine</name>
        <dbReference type="ChEBI" id="CHEBI:58359"/>
    </ligand>
</feature>
<dbReference type="GO" id="GO:0005829">
    <property type="term" value="C:cytosol"/>
    <property type="evidence" value="ECO:0007669"/>
    <property type="project" value="TreeGrafter"/>
</dbReference>
<evidence type="ECO:0000313" key="10">
    <source>
        <dbReference type="Proteomes" id="UP001342314"/>
    </source>
</evidence>
<dbReference type="PROSITE" id="PS01236">
    <property type="entry name" value="PDXT_SNO_1"/>
    <property type="match status" value="1"/>
</dbReference>
<dbReference type="Pfam" id="PF01174">
    <property type="entry name" value="SNO"/>
    <property type="match status" value="2"/>
</dbReference>
<dbReference type="Proteomes" id="UP001342314">
    <property type="component" value="Unassembled WGS sequence"/>
</dbReference>
<dbReference type="PROSITE" id="PS51130">
    <property type="entry name" value="PDXT_SNO_2"/>
    <property type="match status" value="1"/>
</dbReference>
<comment type="similarity">
    <text evidence="1">Belongs to the glutaminase PdxT/SNO family.</text>
</comment>
<keyword evidence="10" id="KW-1185">Reference proteome</keyword>
<feature type="binding site" evidence="8">
    <location>
        <begin position="169"/>
        <end position="170"/>
    </location>
    <ligand>
        <name>L-glutamine</name>
        <dbReference type="ChEBI" id="CHEBI:58359"/>
    </ligand>
</feature>
<accession>A0AAV5GXJ2</accession>
<dbReference type="InterPro" id="IPR029062">
    <property type="entry name" value="Class_I_gatase-like"/>
</dbReference>
<dbReference type="GO" id="GO:0004359">
    <property type="term" value="F:glutaminase activity"/>
    <property type="evidence" value="ECO:0007669"/>
    <property type="project" value="UniProtKB-EC"/>
</dbReference>
<comment type="caution">
    <text evidence="9">The sequence shown here is derived from an EMBL/GenBank/DDBJ whole genome shotgun (WGS) entry which is preliminary data.</text>
</comment>
<dbReference type="PIRSF" id="PIRSF005639">
    <property type="entry name" value="Glut_amidoT_SNO"/>
    <property type="match status" value="1"/>
</dbReference>
<dbReference type="SUPFAM" id="SSF52317">
    <property type="entry name" value="Class I glutamine amidotransferase-like"/>
    <property type="match status" value="1"/>
</dbReference>
<evidence type="ECO:0000256" key="5">
    <source>
        <dbReference type="ARBA" id="ARBA00023239"/>
    </source>
</evidence>
<dbReference type="GO" id="GO:1903600">
    <property type="term" value="C:glutaminase complex"/>
    <property type="evidence" value="ECO:0007669"/>
    <property type="project" value="TreeGrafter"/>
</dbReference>
<evidence type="ECO:0000256" key="4">
    <source>
        <dbReference type="ARBA" id="ARBA00022962"/>
    </source>
</evidence>
<feature type="active site" description="Charge relay system" evidence="7">
    <location>
        <position position="234"/>
    </location>
</feature>
<dbReference type="GO" id="GO:0042823">
    <property type="term" value="P:pyridoxal phosphate biosynthetic process"/>
    <property type="evidence" value="ECO:0007669"/>
    <property type="project" value="InterPro"/>
</dbReference>
<feature type="binding site" evidence="8">
    <location>
        <position position="118"/>
    </location>
    <ligand>
        <name>L-glutamine</name>
        <dbReference type="ChEBI" id="CHEBI:58359"/>
    </ligand>
</feature>
<feature type="active site" description="Nucleophile" evidence="7">
    <location>
        <position position="88"/>
    </location>
</feature>
<evidence type="ECO:0000256" key="7">
    <source>
        <dbReference type="PIRSR" id="PIRSR005639-1"/>
    </source>
</evidence>
<dbReference type="GO" id="GO:0008614">
    <property type="term" value="P:pyridoxine metabolic process"/>
    <property type="evidence" value="ECO:0007669"/>
    <property type="project" value="TreeGrafter"/>
</dbReference>
<dbReference type="EC" id="3.5.1.2" evidence="2"/>
<evidence type="ECO:0000256" key="2">
    <source>
        <dbReference type="ARBA" id="ARBA00012918"/>
    </source>
</evidence>
<dbReference type="AlphaFoldDB" id="A0AAV5GXJ2"/>
<evidence type="ECO:0000256" key="8">
    <source>
        <dbReference type="PIRSR" id="PIRSR005639-2"/>
    </source>
</evidence>
<evidence type="ECO:0000256" key="6">
    <source>
        <dbReference type="ARBA" id="ARBA00049534"/>
    </source>
</evidence>
<dbReference type="InterPro" id="IPR021196">
    <property type="entry name" value="PdxT/SNO_CS"/>
</dbReference>
<keyword evidence="4" id="KW-0315">Glutamine amidotransferase</keyword>
<dbReference type="GO" id="GO:0016829">
    <property type="term" value="F:lyase activity"/>
    <property type="evidence" value="ECO:0007669"/>
    <property type="project" value="UniProtKB-KW"/>
</dbReference>
<gene>
    <name evidence="9" type="ORF">Rhopal_007259-T1</name>
</gene>